<gene>
    <name evidence="2" type="ORF">C8P66_101236</name>
</gene>
<dbReference type="GO" id="GO:0098046">
    <property type="term" value="C:type V protein secretion system complex"/>
    <property type="evidence" value="ECO:0007669"/>
    <property type="project" value="TreeGrafter"/>
</dbReference>
<evidence type="ECO:0000259" key="1">
    <source>
        <dbReference type="Pfam" id="PF03865"/>
    </source>
</evidence>
<dbReference type="EMBL" id="QKYU01000001">
    <property type="protein sequence ID" value="PZW51019.1"/>
    <property type="molecule type" value="Genomic_DNA"/>
</dbReference>
<evidence type="ECO:0000313" key="2">
    <source>
        <dbReference type="EMBL" id="PZW51019.1"/>
    </source>
</evidence>
<accession>A0A2W7IU83</accession>
<sequence length="601" mass="64048">MALRMSVRRMSSRLSAAGQWATHPLPWVAVLALAALSAGARAQTAPAPPTASPIERLAPTTPPSLAPSIAPPPLVPQTGPGAAQRITIGRVVLPDSETIPAARLRPAVEGLEGATIPLSRIEEARLDLLRIWREAGYPFAAVNASVAPAPGAPAPGGAELRFTVVEGYVSEVKLEGDIGPAGTQVLRFLNPLTEVRPLTGAAIERALLLASDIPGVTVRGLLRPVAGEPGALQLVAQVSRRSVSGYVTTDNRAYELTGPWQVLGAISANSFTSLGERTELALYQSESDTQRFGQVSEEFFIGGSGLRMRLYAGAGRARPDGSLAQNGYAGATRVLGAALIYPIIRSRPVNLNVSAGLDALESEVKQGFTPFQARQSYDSVRALRLALDGSLLESVIPFLPQASSFGLIRVSRGLEAFGATGANSVTAGRPGSDFGFQKVNFDVTRNQPLFLLDDAASLSLQASVAGQWSDDVLPSSEKFYFGGNRLGRGFYSGQVTGDRAIGASFEAQIDRRFEIPDTPFGPLTIASQLYAFRDFGRAFENNTDPNRRVSSFGLGLRLTLNESYQFELEGVKRVSRRVDAGSEALPPLEEQAVYTRFLARF</sequence>
<keyword evidence="3" id="KW-1185">Reference proteome</keyword>
<dbReference type="PANTHER" id="PTHR34597:SF6">
    <property type="entry name" value="BLR6126 PROTEIN"/>
    <property type="match status" value="1"/>
</dbReference>
<dbReference type="GO" id="GO:0046819">
    <property type="term" value="P:protein secretion by the type V secretion system"/>
    <property type="evidence" value="ECO:0007669"/>
    <property type="project" value="TreeGrafter"/>
</dbReference>
<feature type="domain" description="Haemolysin activator HlyB C-terminal" evidence="1">
    <location>
        <begin position="399"/>
        <end position="558"/>
    </location>
</feature>
<dbReference type="Pfam" id="PF03865">
    <property type="entry name" value="ShlB"/>
    <property type="match status" value="1"/>
</dbReference>
<dbReference type="InterPro" id="IPR051544">
    <property type="entry name" value="TPS_OM_transporter"/>
</dbReference>
<organism evidence="2 3">
    <name type="scientific">Humitalea rosea</name>
    <dbReference type="NCBI Taxonomy" id="990373"/>
    <lineage>
        <taxon>Bacteria</taxon>
        <taxon>Pseudomonadati</taxon>
        <taxon>Pseudomonadota</taxon>
        <taxon>Alphaproteobacteria</taxon>
        <taxon>Acetobacterales</taxon>
        <taxon>Roseomonadaceae</taxon>
        <taxon>Humitalea</taxon>
    </lineage>
</organism>
<dbReference type="PANTHER" id="PTHR34597">
    <property type="entry name" value="SLR1661 PROTEIN"/>
    <property type="match status" value="1"/>
</dbReference>
<dbReference type="AlphaFoldDB" id="A0A2W7IU83"/>
<dbReference type="Proteomes" id="UP000249688">
    <property type="component" value="Unassembled WGS sequence"/>
</dbReference>
<comment type="caution">
    <text evidence="2">The sequence shown here is derived from an EMBL/GenBank/DDBJ whole genome shotgun (WGS) entry which is preliminary data.</text>
</comment>
<dbReference type="InterPro" id="IPR005565">
    <property type="entry name" value="Hemolysn_activator_HlyB_C"/>
</dbReference>
<reference evidence="2 3" key="1">
    <citation type="submission" date="2018-06" db="EMBL/GenBank/DDBJ databases">
        <title>Genomic Encyclopedia of Archaeal and Bacterial Type Strains, Phase II (KMG-II): from individual species to whole genera.</title>
        <authorList>
            <person name="Goeker M."/>
        </authorList>
    </citation>
    <scope>NUCLEOTIDE SEQUENCE [LARGE SCALE GENOMIC DNA]</scope>
    <source>
        <strain evidence="2 3">DSM 24525</strain>
    </source>
</reference>
<name>A0A2W7IU83_9PROT</name>
<dbReference type="GO" id="GO:0008320">
    <property type="term" value="F:protein transmembrane transporter activity"/>
    <property type="evidence" value="ECO:0007669"/>
    <property type="project" value="TreeGrafter"/>
</dbReference>
<dbReference type="Gene3D" id="2.40.160.50">
    <property type="entry name" value="membrane protein fhac: a member of the omp85/tpsb transporter family"/>
    <property type="match status" value="1"/>
</dbReference>
<proteinExistence type="predicted"/>
<protein>
    <submittedName>
        <fullName evidence="2">Hemolysin activation/secretion protein</fullName>
    </submittedName>
</protein>
<evidence type="ECO:0000313" key="3">
    <source>
        <dbReference type="Proteomes" id="UP000249688"/>
    </source>
</evidence>